<feature type="compositionally biased region" description="Basic and acidic residues" evidence="1">
    <location>
        <begin position="230"/>
        <end position="240"/>
    </location>
</feature>
<feature type="region of interest" description="Disordered" evidence="1">
    <location>
        <begin position="341"/>
        <end position="385"/>
    </location>
</feature>
<feature type="compositionally biased region" description="Polar residues" evidence="1">
    <location>
        <begin position="353"/>
        <end position="368"/>
    </location>
</feature>
<feature type="compositionally biased region" description="Polar residues" evidence="1">
    <location>
        <begin position="806"/>
        <end position="817"/>
    </location>
</feature>
<evidence type="ECO:0008006" key="4">
    <source>
        <dbReference type="Google" id="ProtNLM"/>
    </source>
</evidence>
<feature type="region of interest" description="Disordered" evidence="1">
    <location>
        <begin position="209"/>
        <end position="257"/>
    </location>
</feature>
<feature type="compositionally biased region" description="Basic and acidic residues" evidence="1">
    <location>
        <begin position="791"/>
        <end position="805"/>
    </location>
</feature>
<feature type="compositionally biased region" description="Polar residues" evidence="1">
    <location>
        <begin position="613"/>
        <end position="630"/>
    </location>
</feature>
<feature type="compositionally biased region" description="Acidic residues" evidence="1">
    <location>
        <begin position="598"/>
        <end position="611"/>
    </location>
</feature>
<feature type="region of interest" description="Disordered" evidence="1">
    <location>
        <begin position="416"/>
        <end position="455"/>
    </location>
</feature>
<feature type="compositionally biased region" description="Polar residues" evidence="1">
    <location>
        <begin position="833"/>
        <end position="842"/>
    </location>
</feature>
<feature type="compositionally biased region" description="Polar residues" evidence="1">
    <location>
        <begin position="850"/>
        <end position="867"/>
    </location>
</feature>
<reference evidence="2" key="1">
    <citation type="journal article" date="2020" name="BMC Genomics">
        <title>Correction to: Identification and distribution of gene clusters required for synthesis of sphingolipid metabolism inhibitors in diverse species of the filamentous fungus Fusarium.</title>
        <authorList>
            <person name="Kim H.S."/>
            <person name="Lohmar J.M."/>
            <person name="Busman M."/>
            <person name="Brown D.W."/>
            <person name="Naumann T.A."/>
            <person name="Divon H.H."/>
            <person name="Lysoe E."/>
            <person name="Uhlig S."/>
            <person name="Proctor R.H."/>
        </authorList>
    </citation>
    <scope>NUCLEOTIDE SEQUENCE</scope>
    <source>
        <strain evidence="2">NRRL 22465</strain>
    </source>
</reference>
<feature type="compositionally biased region" description="Polar residues" evidence="1">
    <location>
        <begin position="721"/>
        <end position="773"/>
    </location>
</feature>
<evidence type="ECO:0000256" key="1">
    <source>
        <dbReference type="SAM" id="MobiDB-lite"/>
    </source>
</evidence>
<sequence>MQRVDPSADELGLDWGEDSIYCEATCRPEDVLYEGSDDEDYDKPISRKLRCEAAGQRYLDGKTPFILTAVLKGPFDGEKSGWVNPWRSKYRTANTSQGTRTSPGKLTRSAKVKRNVSIPETIQSAPKDSLECHLPSPESLKQASVTEPHPYLEEDELAIVQEWRSTVEPIEVVKDRFWASTPQGSRSERKRKARGSSWLKLLANKRQRMDIMESGSVNTPVPRRSQPTDFPRDDVEHDKTLNSSFRSAPDRLPSSNTASVRFFSEPRNSDWEHVAQVADDTDELGGPLHDSTVTTFGTSIKRISPYRDVVKDGLEGEAKHAEDELSRDKIASVQAAASLSAPTSECRFAPASVSGTKPSQHSLRQQMPNKPALSRQLQGSESHDSNVEDVLMLPAGYESGDPSPAFETQEDQSFCFKMRPKPSSASSVDEPRLSRQRSKSPQDIEGNDEDTWSGLSSLKDDIQFLDAVVSPKESANTDNVDIGSGSSGVDLMDIDKRDVSSDLSIISSEEFNGFDVSKEPICDSFEIETASDTSSTSNSDTESVSSHNEAEGVIEVADTPSPDEAQERLEAANEEIRVVVEDDNVVQLGNVSAHEDDSSQDTDEQEEEENAIDSLSSASTASGDKPSQVSFPKLPSLTKVSPIKLTPSKPSSSLASPLHAELLLSSVKKRFIPQSSWAKLCHLTGSPLSSPARPSPCVLSAAVSPSNTINTHKTMSPMGSKVSTSLLQTRSSPQSKNGSGDTPNESTPRPTPTCTNADQTPSRTEPSTKSGNKPVTVPKLASTKTTSVLQDRQETHDAVPKEDSAVRSSQQSPWAGSKLSQYASLATGQLSTIDGSQCSTPSKKLHDSPSIPSSVAQSPWTEETNQVPKVDQAITSTIEKADHPASSNLHESTIVASAPNMQIQDASIVATPAPQARASTPEPQFSVKSFASFMSPSPKRRPRQVKRATWGDSGSRLPSTQGILASATKNPWECDSSQRRVSWAPLPHEAEKPSGLLVTRSPLLAKCRQASPPPTTPIADLPTSEDSKFHEHFNAVARRTNLLHATAVCQGLLPSESQRTVGSPAPDAMAETFLTADQLRQRNHLANQTRSDRETEESQDPLDMVEDVFREMGDFLEQWDVDNAHTPQAAQGVQSPW</sequence>
<accession>A0A8H4XPY8</accession>
<reference evidence="2" key="2">
    <citation type="submission" date="2020-05" db="EMBL/GenBank/DDBJ databases">
        <authorList>
            <person name="Kim H.-S."/>
            <person name="Proctor R.H."/>
            <person name="Brown D.W."/>
        </authorList>
    </citation>
    <scope>NUCLEOTIDE SEQUENCE</scope>
    <source>
        <strain evidence="2">NRRL 22465</strain>
    </source>
</reference>
<dbReference type="AlphaFoldDB" id="A0A8H4XPY8"/>
<dbReference type="OrthoDB" id="5419922at2759"/>
<dbReference type="EMBL" id="JABEYC010000015">
    <property type="protein sequence ID" value="KAF4984529.1"/>
    <property type="molecule type" value="Genomic_DNA"/>
</dbReference>
<proteinExistence type="predicted"/>
<feature type="region of interest" description="Disordered" evidence="1">
    <location>
        <begin position="833"/>
        <end position="867"/>
    </location>
</feature>
<organism evidence="2 3">
    <name type="scientific">Fusarium zealandicum</name>
    <dbReference type="NCBI Taxonomy" id="1053134"/>
    <lineage>
        <taxon>Eukaryota</taxon>
        <taxon>Fungi</taxon>
        <taxon>Dikarya</taxon>
        <taxon>Ascomycota</taxon>
        <taxon>Pezizomycotina</taxon>
        <taxon>Sordariomycetes</taxon>
        <taxon>Hypocreomycetidae</taxon>
        <taxon>Hypocreales</taxon>
        <taxon>Nectriaceae</taxon>
        <taxon>Fusarium</taxon>
        <taxon>Fusarium staphyleae species complex</taxon>
    </lineage>
</organism>
<feature type="compositionally biased region" description="Low complexity" evidence="1">
    <location>
        <begin position="641"/>
        <end position="656"/>
    </location>
</feature>
<feature type="region of interest" description="Disordered" evidence="1">
    <location>
        <begin position="707"/>
        <end position="817"/>
    </location>
</feature>
<evidence type="ECO:0000313" key="3">
    <source>
        <dbReference type="Proteomes" id="UP000635477"/>
    </source>
</evidence>
<feature type="compositionally biased region" description="Low complexity" evidence="1">
    <location>
        <begin position="528"/>
        <end position="546"/>
    </location>
</feature>
<name>A0A8H4XPY8_9HYPO</name>
<feature type="region of interest" description="Disordered" evidence="1">
    <location>
        <begin position="933"/>
        <end position="960"/>
    </location>
</feature>
<feature type="compositionally biased region" description="Basic and acidic residues" evidence="1">
    <location>
        <begin position="565"/>
        <end position="580"/>
    </location>
</feature>
<evidence type="ECO:0000313" key="2">
    <source>
        <dbReference type="EMBL" id="KAF4984529.1"/>
    </source>
</evidence>
<keyword evidence="3" id="KW-1185">Reference proteome</keyword>
<feature type="region of interest" description="Disordered" evidence="1">
    <location>
        <begin position="469"/>
        <end position="493"/>
    </location>
</feature>
<protein>
    <recommendedName>
        <fullName evidence="4">Protamine P1</fullName>
    </recommendedName>
</protein>
<feature type="region of interest" description="Disordered" evidence="1">
    <location>
        <begin position="525"/>
        <end position="656"/>
    </location>
</feature>
<dbReference type="Proteomes" id="UP000635477">
    <property type="component" value="Unassembled WGS sequence"/>
</dbReference>
<comment type="caution">
    <text evidence="2">The sequence shown here is derived from an EMBL/GenBank/DDBJ whole genome shotgun (WGS) entry which is preliminary data.</text>
</comment>
<gene>
    <name evidence="2" type="ORF">FZEAL_305</name>
</gene>